<keyword evidence="3" id="KW-1185">Reference proteome</keyword>
<dbReference type="EMBL" id="FJOG01000001">
    <property type="protein sequence ID" value="CZR50276.1"/>
    <property type="molecule type" value="Genomic_DNA"/>
</dbReference>
<sequence length="178" mass="19807">MTGRKKKGGGASILPNTPTSTLGTESITDSLAHLNIGSSASSSSTQGVNLNANQTDMKGETTKKKQKKPKRDIVKDWSEYIGDESKLENWARFCRDLGLVGEFTSINKCRIALEPIWVNIRDFLDERQGKGKAKRFQSEGALAKYTIKTRKFYPREKAKEGGPLRALLAHIFSHRGHK</sequence>
<name>A0A1L7WBW7_9HELO</name>
<dbReference type="Proteomes" id="UP000184330">
    <property type="component" value="Unassembled WGS sequence"/>
</dbReference>
<reference evidence="2 3" key="1">
    <citation type="submission" date="2016-03" db="EMBL/GenBank/DDBJ databases">
        <authorList>
            <person name="Ploux O."/>
        </authorList>
    </citation>
    <scope>NUCLEOTIDE SEQUENCE [LARGE SCALE GENOMIC DNA]</scope>
    <source>
        <strain evidence="2 3">UAMH 11012</strain>
    </source>
</reference>
<accession>A0A1L7WBW7</accession>
<feature type="compositionally biased region" description="Polar residues" evidence="1">
    <location>
        <begin position="45"/>
        <end position="56"/>
    </location>
</feature>
<dbReference type="OrthoDB" id="6105938at2759"/>
<protein>
    <submittedName>
        <fullName evidence="2">Uncharacterized protein</fullName>
    </submittedName>
</protein>
<evidence type="ECO:0000256" key="1">
    <source>
        <dbReference type="SAM" id="MobiDB-lite"/>
    </source>
</evidence>
<dbReference type="PANTHER" id="PTHR38846:SF1">
    <property type="entry name" value="C3H1-TYPE DOMAIN-CONTAINING PROTEIN"/>
    <property type="match status" value="1"/>
</dbReference>
<evidence type="ECO:0000313" key="2">
    <source>
        <dbReference type="EMBL" id="CZR50276.1"/>
    </source>
</evidence>
<feature type="region of interest" description="Disordered" evidence="1">
    <location>
        <begin position="38"/>
        <end position="70"/>
    </location>
</feature>
<proteinExistence type="predicted"/>
<evidence type="ECO:0000313" key="3">
    <source>
        <dbReference type="Proteomes" id="UP000184330"/>
    </source>
</evidence>
<gene>
    <name evidence="2" type="ORF">PAC_00148</name>
</gene>
<organism evidence="2 3">
    <name type="scientific">Phialocephala subalpina</name>
    <dbReference type="NCBI Taxonomy" id="576137"/>
    <lineage>
        <taxon>Eukaryota</taxon>
        <taxon>Fungi</taxon>
        <taxon>Dikarya</taxon>
        <taxon>Ascomycota</taxon>
        <taxon>Pezizomycotina</taxon>
        <taxon>Leotiomycetes</taxon>
        <taxon>Helotiales</taxon>
        <taxon>Mollisiaceae</taxon>
        <taxon>Phialocephala</taxon>
        <taxon>Phialocephala fortinii species complex</taxon>
    </lineage>
</organism>
<feature type="compositionally biased region" description="Polar residues" evidence="1">
    <location>
        <begin position="14"/>
        <end position="26"/>
    </location>
</feature>
<feature type="region of interest" description="Disordered" evidence="1">
    <location>
        <begin position="1"/>
        <end position="26"/>
    </location>
</feature>
<dbReference type="PANTHER" id="PTHR38846">
    <property type="entry name" value="C3H1-TYPE DOMAIN-CONTAINING PROTEIN"/>
    <property type="match status" value="1"/>
</dbReference>
<dbReference type="AlphaFoldDB" id="A0A1L7WBW7"/>